<dbReference type="NCBIfam" id="NF008385">
    <property type="entry name" value="PRK11180.1"/>
    <property type="match status" value="1"/>
</dbReference>
<comment type="similarity">
    <text evidence="1 8">Belongs to the pseudouridine synthase RluA family.</text>
</comment>
<dbReference type="InterPro" id="IPR050188">
    <property type="entry name" value="RluA_PseudoU_synthase"/>
</dbReference>
<evidence type="ECO:0000256" key="2">
    <source>
        <dbReference type="ARBA" id="ARBA00022884"/>
    </source>
</evidence>
<dbReference type="InterPro" id="IPR006224">
    <property type="entry name" value="PsdUridine_synth_RluA-like_CS"/>
</dbReference>
<comment type="caution">
    <text evidence="11">The sequence shown here is derived from an EMBL/GenBank/DDBJ whole genome shotgun (WGS) entry which is preliminary data.</text>
</comment>
<proteinExistence type="inferred from homology"/>
<evidence type="ECO:0000256" key="8">
    <source>
        <dbReference type="RuleBase" id="RU362028"/>
    </source>
</evidence>
<dbReference type="PANTHER" id="PTHR21600:SF44">
    <property type="entry name" value="RIBOSOMAL LARGE SUBUNIT PSEUDOURIDINE SYNTHASE D"/>
    <property type="match status" value="1"/>
</dbReference>
<dbReference type="GO" id="GO:0003723">
    <property type="term" value="F:RNA binding"/>
    <property type="evidence" value="ECO:0007669"/>
    <property type="project" value="UniProtKB-KW"/>
</dbReference>
<comment type="catalytic activity">
    <reaction evidence="8">
        <text>a uridine in RNA = a pseudouridine in RNA</text>
        <dbReference type="Rhea" id="RHEA:48348"/>
        <dbReference type="Rhea" id="RHEA-COMP:12068"/>
        <dbReference type="Rhea" id="RHEA-COMP:12069"/>
        <dbReference type="ChEBI" id="CHEBI:65314"/>
        <dbReference type="ChEBI" id="CHEBI:65315"/>
    </reaction>
</comment>
<dbReference type="SUPFAM" id="SSF55174">
    <property type="entry name" value="Alpha-L RNA-binding motif"/>
    <property type="match status" value="1"/>
</dbReference>
<dbReference type="CDD" id="cd02869">
    <property type="entry name" value="PseudoU_synth_RluA_like"/>
    <property type="match status" value="1"/>
</dbReference>
<dbReference type="FunFam" id="3.30.2350.10:FF:000006">
    <property type="entry name" value="Pseudouridine synthase"/>
    <property type="match status" value="1"/>
</dbReference>
<dbReference type="PROSITE" id="PS01129">
    <property type="entry name" value="PSI_RLU"/>
    <property type="match status" value="1"/>
</dbReference>
<name>A0A2A5CFI0_9GAMM</name>
<dbReference type="InterPro" id="IPR002942">
    <property type="entry name" value="S4_RNA-bd"/>
</dbReference>
<evidence type="ECO:0000259" key="10">
    <source>
        <dbReference type="Pfam" id="PF01479"/>
    </source>
</evidence>
<dbReference type="Gene3D" id="3.30.2350.10">
    <property type="entry name" value="Pseudouridine synthase"/>
    <property type="match status" value="1"/>
</dbReference>
<dbReference type="Gene3D" id="3.10.290.10">
    <property type="entry name" value="RNA-binding S4 domain"/>
    <property type="match status" value="1"/>
</dbReference>
<keyword evidence="2 7" id="KW-0694">RNA-binding</keyword>
<dbReference type="InterPro" id="IPR006225">
    <property type="entry name" value="PsdUridine_synth_RluC/D"/>
</dbReference>
<evidence type="ECO:0000256" key="7">
    <source>
        <dbReference type="PROSITE-ProRule" id="PRU00182"/>
    </source>
</evidence>
<dbReference type="Proteomes" id="UP000228987">
    <property type="component" value="Unassembled WGS sequence"/>
</dbReference>
<dbReference type="InterPro" id="IPR036986">
    <property type="entry name" value="S4_RNA-bd_sf"/>
</dbReference>
<evidence type="ECO:0000313" key="12">
    <source>
        <dbReference type="Proteomes" id="UP000228987"/>
    </source>
</evidence>
<feature type="domain" description="Pseudouridine synthase RsuA/RluA-like" evidence="9">
    <location>
        <begin position="91"/>
        <end position="242"/>
    </location>
</feature>
<sequence>MEKFYLEGKVSSEQAGLRLDQVASSLFPSYSRARLQLWIKAGNLLVDGDKAKNKQKLLGGELITLSAIQEPQEQWQAEPLPLEIMYEDESLLVINKVAGLVVHPAAGNYSGTLLNALLYHYPELGTIPRAGIVHRLDKETSGLMVVARTLESHRLLTEQIQAREVNREYQAVAIGLVTAGGTVDAPLGRHPVHRTKRAVVAEKNGKNAVTHYRVLKKYRAHTHLLVKLETGRTHQIRVHMAHLGFPLIGDQVYGGRPRIPKAASPELISMITNFKRQALHAWKLGLQHPGTGEFMAWEAELPQDMLTLLSVLNADYEQIDYE</sequence>
<dbReference type="PANTHER" id="PTHR21600">
    <property type="entry name" value="MITOCHONDRIAL RNA PSEUDOURIDINE SYNTHASE"/>
    <property type="match status" value="1"/>
</dbReference>
<evidence type="ECO:0000256" key="6">
    <source>
        <dbReference type="PIRSR" id="PIRSR606225-1"/>
    </source>
</evidence>
<reference evidence="12" key="1">
    <citation type="submission" date="2017-08" db="EMBL/GenBank/DDBJ databases">
        <title>A dynamic microbial community with high functional redundancy inhabits the cold, oxic subseafloor aquifer.</title>
        <authorList>
            <person name="Tully B.J."/>
            <person name="Wheat C.G."/>
            <person name="Glazer B.T."/>
            <person name="Huber J.A."/>
        </authorList>
    </citation>
    <scope>NUCLEOTIDE SEQUENCE [LARGE SCALE GENOMIC DNA]</scope>
</reference>
<dbReference type="GO" id="GO:0000455">
    <property type="term" value="P:enzyme-directed rRNA pseudouridine synthesis"/>
    <property type="evidence" value="ECO:0007669"/>
    <property type="project" value="TreeGrafter"/>
</dbReference>
<dbReference type="EC" id="5.4.99.-" evidence="8"/>
<comment type="function">
    <text evidence="5">Responsible for synthesis of pseudouridine from uracil at positions 1911, 1915 and 1917 in 23S ribosomal RNA.</text>
</comment>
<dbReference type="GO" id="GO:0160140">
    <property type="term" value="F:23S rRNA pseudouridine(1911/1915/1917) synthase activity"/>
    <property type="evidence" value="ECO:0007669"/>
    <property type="project" value="UniProtKB-EC"/>
</dbReference>
<dbReference type="EMBL" id="NVWI01000002">
    <property type="protein sequence ID" value="PCJ42503.1"/>
    <property type="molecule type" value="Genomic_DNA"/>
</dbReference>
<dbReference type="InterPro" id="IPR020103">
    <property type="entry name" value="PsdUridine_synth_cat_dom_sf"/>
</dbReference>
<dbReference type="Pfam" id="PF00849">
    <property type="entry name" value="PseudoU_synth_2"/>
    <property type="match status" value="1"/>
</dbReference>
<feature type="domain" description="RNA-binding S4" evidence="10">
    <location>
        <begin position="18"/>
        <end position="62"/>
    </location>
</feature>
<evidence type="ECO:0000256" key="3">
    <source>
        <dbReference type="ARBA" id="ARBA00023235"/>
    </source>
</evidence>
<dbReference type="Pfam" id="PF01479">
    <property type="entry name" value="S4"/>
    <property type="match status" value="1"/>
</dbReference>
<dbReference type="CDD" id="cd00165">
    <property type="entry name" value="S4"/>
    <property type="match status" value="1"/>
</dbReference>
<keyword evidence="3 8" id="KW-0413">Isomerase</keyword>
<evidence type="ECO:0000313" key="11">
    <source>
        <dbReference type="EMBL" id="PCJ42503.1"/>
    </source>
</evidence>
<dbReference type="AlphaFoldDB" id="A0A2A5CFI0"/>
<dbReference type="PROSITE" id="PS50889">
    <property type="entry name" value="S4"/>
    <property type="match status" value="1"/>
</dbReference>
<dbReference type="InterPro" id="IPR006145">
    <property type="entry name" value="PsdUridine_synth_RsuA/RluA"/>
</dbReference>
<accession>A0A2A5CFI0</accession>
<gene>
    <name evidence="11" type="ORF">COA71_03040</name>
</gene>
<feature type="active site" evidence="6">
    <location>
        <position position="137"/>
    </location>
</feature>
<protein>
    <recommendedName>
        <fullName evidence="8">Pseudouridine synthase</fullName>
        <ecNumber evidence="8">5.4.99.-</ecNumber>
    </recommendedName>
</protein>
<dbReference type="NCBIfam" id="TIGR00005">
    <property type="entry name" value="rluA_subfam"/>
    <property type="match status" value="1"/>
</dbReference>
<evidence type="ECO:0000256" key="4">
    <source>
        <dbReference type="ARBA" id="ARBA00036882"/>
    </source>
</evidence>
<dbReference type="SUPFAM" id="SSF55120">
    <property type="entry name" value="Pseudouridine synthase"/>
    <property type="match status" value="1"/>
</dbReference>
<comment type="catalytic activity">
    <reaction evidence="4">
        <text>uridine(1911/1915/1917) in 23S rRNA = pseudouridine(1911/1915/1917) in 23S rRNA</text>
        <dbReference type="Rhea" id="RHEA:42524"/>
        <dbReference type="Rhea" id="RHEA-COMP:10097"/>
        <dbReference type="Rhea" id="RHEA-COMP:10098"/>
        <dbReference type="ChEBI" id="CHEBI:65314"/>
        <dbReference type="ChEBI" id="CHEBI:65315"/>
        <dbReference type="EC" id="5.4.99.23"/>
    </reaction>
</comment>
<organism evidence="11 12">
    <name type="scientific">SAR86 cluster bacterium</name>
    <dbReference type="NCBI Taxonomy" id="2030880"/>
    <lineage>
        <taxon>Bacteria</taxon>
        <taxon>Pseudomonadati</taxon>
        <taxon>Pseudomonadota</taxon>
        <taxon>Gammaproteobacteria</taxon>
        <taxon>SAR86 cluster</taxon>
    </lineage>
</organism>
<evidence type="ECO:0000259" key="9">
    <source>
        <dbReference type="Pfam" id="PF00849"/>
    </source>
</evidence>
<evidence type="ECO:0000256" key="1">
    <source>
        <dbReference type="ARBA" id="ARBA00010876"/>
    </source>
</evidence>
<evidence type="ECO:0000256" key="5">
    <source>
        <dbReference type="ARBA" id="ARBA00056072"/>
    </source>
</evidence>